<comment type="caution">
    <text evidence="2">The sequence shown here is derived from an EMBL/GenBank/DDBJ whole genome shotgun (WGS) entry which is preliminary data.</text>
</comment>
<dbReference type="EMBL" id="LFZN01000097">
    <property type="protein sequence ID" value="KXS99171.1"/>
    <property type="molecule type" value="Genomic_DNA"/>
</dbReference>
<feature type="transmembrane region" description="Helical" evidence="1">
    <location>
        <begin position="66"/>
        <end position="85"/>
    </location>
</feature>
<keyword evidence="1" id="KW-0472">Membrane</keyword>
<protein>
    <submittedName>
        <fullName evidence="2">Uncharacterized protein</fullName>
    </submittedName>
</protein>
<evidence type="ECO:0000256" key="1">
    <source>
        <dbReference type="SAM" id="Phobius"/>
    </source>
</evidence>
<evidence type="ECO:0000313" key="3">
    <source>
        <dbReference type="Proteomes" id="UP000070133"/>
    </source>
</evidence>
<reference evidence="2 3" key="1">
    <citation type="submission" date="2015-07" db="EMBL/GenBank/DDBJ databases">
        <title>Comparative genomics of the Sigatoka disease complex on banana suggests a link between parallel evolutionary changes in Pseudocercospora fijiensis and Pseudocercospora eumusae and increased virulence on the banana host.</title>
        <authorList>
            <person name="Chang T.-C."/>
            <person name="Salvucci A."/>
            <person name="Crous P.W."/>
            <person name="Stergiopoulos I."/>
        </authorList>
    </citation>
    <scope>NUCLEOTIDE SEQUENCE [LARGE SCALE GENOMIC DNA]</scope>
    <source>
        <strain evidence="2 3">CBS 114824</strain>
    </source>
</reference>
<dbReference type="Proteomes" id="UP000070133">
    <property type="component" value="Unassembled WGS sequence"/>
</dbReference>
<keyword evidence="1" id="KW-1133">Transmembrane helix</keyword>
<dbReference type="OrthoDB" id="4829316at2759"/>
<organism evidence="2 3">
    <name type="scientific">Pseudocercospora eumusae</name>
    <dbReference type="NCBI Taxonomy" id="321146"/>
    <lineage>
        <taxon>Eukaryota</taxon>
        <taxon>Fungi</taxon>
        <taxon>Dikarya</taxon>
        <taxon>Ascomycota</taxon>
        <taxon>Pezizomycotina</taxon>
        <taxon>Dothideomycetes</taxon>
        <taxon>Dothideomycetidae</taxon>
        <taxon>Mycosphaerellales</taxon>
        <taxon>Mycosphaerellaceae</taxon>
        <taxon>Pseudocercospora</taxon>
    </lineage>
</organism>
<keyword evidence="1" id="KW-0812">Transmembrane</keyword>
<gene>
    <name evidence="2" type="ORF">AC578_3039</name>
</gene>
<accession>A0A139H9N5</accession>
<keyword evidence="3" id="KW-1185">Reference proteome</keyword>
<name>A0A139H9N5_9PEZI</name>
<sequence length="101" mass="11455">MSAINAFNPAVHVASADTTPAIIQAARKLRNMFKEAHPFARDTAYLRPHPVAWEFYTSKLGRAAKFYSLGVVLFFGWPFAMKYAVNYRNGLYDVPKKSRRG</sequence>
<proteinExistence type="predicted"/>
<evidence type="ECO:0000313" key="2">
    <source>
        <dbReference type="EMBL" id="KXS99171.1"/>
    </source>
</evidence>
<dbReference type="AlphaFoldDB" id="A0A139H9N5"/>